<gene>
    <name evidence="2" type="ORF">T4E_3827</name>
</gene>
<accession>A0A0V0Y3U1</accession>
<reference evidence="2 3" key="1">
    <citation type="submission" date="2015-01" db="EMBL/GenBank/DDBJ databases">
        <title>Evolution of Trichinella species and genotypes.</title>
        <authorList>
            <person name="Korhonen P.K."/>
            <person name="Edoardo P."/>
            <person name="Giuseppe L.R."/>
            <person name="Gasser R.B."/>
        </authorList>
    </citation>
    <scope>NUCLEOTIDE SEQUENCE [LARGE SCALE GENOMIC DNA]</scope>
    <source>
        <strain evidence="2">ISS141</strain>
    </source>
</reference>
<dbReference type="AlphaFoldDB" id="A0A0V0Y3U1"/>
<comment type="caution">
    <text evidence="2">The sequence shown here is derived from an EMBL/GenBank/DDBJ whole genome shotgun (WGS) entry which is preliminary data.</text>
</comment>
<proteinExistence type="predicted"/>
<evidence type="ECO:0000313" key="3">
    <source>
        <dbReference type="Proteomes" id="UP000054815"/>
    </source>
</evidence>
<feature type="compositionally biased region" description="Basic and acidic residues" evidence="1">
    <location>
        <begin position="1"/>
        <end position="34"/>
    </location>
</feature>
<protein>
    <submittedName>
        <fullName evidence="2">Uncharacterized protein</fullName>
    </submittedName>
</protein>
<sequence length="133" mass="16042">MTNRKKREESDTERKTERERERERETERKDEIENLSKSMDVLNEPVQYLVLCNEMQVKHITYRSPLNNWIPFVFLYLSKFRKLIVDEENRVRLQMLQQIVNKLSIGQLIWIVDGCEAECGQMHARQVDICTLR</sequence>
<evidence type="ECO:0000256" key="1">
    <source>
        <dbReference type="SAM" id="MobiDB-lite"/>
    </source>
</evidence>
<name>A0A0V0Y3U1_TRIPS</name>
<dbReference type="EMBL" id="JYDU01000064">
    <property type="protein sequence ID" value="KRX94947.1"/>
    <property type="molecule type" value="Genomic_DNA"/>
</dbReference>
<dbReference type="Proteomes" id="UP000054815">
    <property type="component" value="Unassembled WGS sequence"/>
</dbReference>
<feature type="region of interest" description="Disordered" evidence="1">
    <location>
        <begin position="1"/>
        <end position="36"/>
    </location>
</feature>
<evidence type="ECO:0000313" key="2">
    <source>
        <dbReference type="EMBL" id="KRX94947.1"/>
    </source>
</evidence>
<organism evidence="2 3">
    <name type="scientific">Trichinella pseudospiralis</name>
    <name type="common">Parasitic roundworm</name>
    <dbReference type="NCBI Taxonomy" id="6337"/>
    <lineage>
        <taxon>Eukaryota</taxon>
        <taxon>Metazoa</taxon>
        <taxon>Ecdysozoa</taxon>
        <taxon>Nematoda</taxon>
        <taxon>Enoplea</taxon>
        <taxon>Dorylaimia</taxon>
        <taxon>Trichinellida</taxon>
        <taxon>Trichinellidae</taxon>
        <taxon>Trichinella</taxon>
    </lineage>
</organism>